<dbReference type="Gene3D" id="1.25.40.10">
    <property type="entry name" value="Tetratricopeptide repeat domain"/>
    <property type="match status" value="1"/>
</dbReference>
<protein>
    <submittedName>
        <fullName evidence="1">NTPase-like protein</fullName>
    </submittedName>
</protein>
<dbReference type="eggNOG" id="COG3903">
    <property type="taxonomic scope" value="Bacteria"/>
</dbReference>
<dbReference type="HOGENOM" id="CLU_004665_2_1_11"/>
<dbReference type="EMBL" id="CP007155">
    <property type="protein sequence ID" value="AHH94064.1"/>
    <property type="molecule type" value="Genomic_DNA"/>
</dbReference>
<dbReference type="STRING" id="1449976.KALB_689"/>
<proteinExistence type="predicted"/>
<dbReference type="InterPro" id="IPR011990">
    <property type="entry name" value="TPR-like_helical_dom_sf"/>
</dbReference>
<organism evidence="1 2">
    <name type="scientific">Kutzneria albida DSM 43870</name>
    <dbReference type="NCBI Taxonomy" id="1449976"/>
    <lineage>
        <taxon>Bacteria</taxon>
        <taxon>Bacillati</taxon>
        <taxon>Actinomycetota</taxon>
        <taxon>Actinomycetes</taxon>
        <taxon>Pseudonocardiales</taxon>
        <taxon>Pseudonocardiaceae</taxon>
        <taxon>Kutzneria</taxon>
    </lineage>
</organism>
<dbReference type="InterPro" id="IPR027417">
    <property type="entry name" value="P-loop_NTPase"/>
</dbReference>
<dbReference type="PATRIC" id="fig|1449976.3.peg.699"/>
<dbReference type="OrthoDB" id="3311584at2"/>
<name>W5W777_9PSEU</name>
<sequence length="715" mass="77108">MTGLGGEPTAAHNSFSGEGVGAVVQAGVVHGDVHVHSPRAHPQVPVPRQLLAPSPRFTGRQAEIRALNAARASSARTGSRCTVVLNGPGGIGKTALALHWAHQVREEFPDGQLHVDLAGFGVDRPVLPTQALGMFLRALGVPPGEVPVELPELAALYRSRTADRSLLVLLDNALSAAQVRLLLPSSPTSLALVTSRNRLASMVVDGASLLDLGPLEPTGALRLLTSTIGEQRVTAQPEQAQRLVQLCGGLPIAMCVAAARLAAHPRWSVRRAVEELTDEHSRVSNLSRSAELSVTTTLDLSYRALPARTARLYRQLALHPGRTFGAEVVGALDAEADPVLEELVEGNLIEEIGEDRYRFHDLLQLYARQQAGQDGDEERDGALRAVLEWYLAKAREADLAVTPHRRRLAYAPRAHTAEVSGFADREAALTWLELERVNLVAASRSALVRQWAELAWQLCDVLWPLFLHHKHYSDRAEVDQRGVDAARAWGNAFAEADMLKRLGRVCTVLGRYDEAEDHFRAAAALAGEIGDERGVADAREGMALLYRDRGDLASAIELFRELAARNRELGAQRSLGLVLINLGAALCRTDRTGQALPLLAEAGDLLGALTPPDRYNQARAAIVRGRACLSVGEAELAENTARSALAAMRELDSVHGQAEAHEVLAEVARQRGDHATAAHHLRHALDLLSSIHSPQQDAARARLALLDRAEGQAAT</sequence>
<evidence type="ECO:0000313" key="2">
    <source>
        <dbReference type="Proteomes" id="UP000019225"/>
    </source>
</evidence>
<dbReference type="GO" id="GO:0043531">
    <property type="term" value="F:ADP binding"/>
    <property type="evidence" value="ECO:0007669"/>
    <property type="project" value="InterPro"/>
</dbReference>
<reference evidence="1 2" key="1">
    <citation type="journal article" date="2014" name="BMC Genomics">
        <title>Complete genome sequence of producer of the glycopeptide antibiotic Aculeximycin Kutzneria albida DSM 43870T, a representative of minor genus of Pseudonocardiaceae.</title>
        <authorList>
            <person name="Rebets Y."/>
            <person name="Tokovenko B."/>
            <person name="Lushchyk I."/>
            <person name="Ruckert C."/>
            <person name="Zaburannyi N."/>
            <person name="Bechthold A."/>
            <person name="Kalinowski J."/>
            <person name="Luzhetskyy A."/>
        </authorList>
    </citation>
    <scope>NUCLEOTIDE SEQUENCE [LARGE SCALE GENOMIC DNA]</scope>
    <source>
        <strain evidence="1">DSM 43870</strain>
    </source>
</reference>
<dbReference type="PANTHER" id="PTHR47691:SF3">
    <property type="entry name" value="HTH-TYPE TRANSCRIPTIONAL REGULATOR RV0890C-RELATED"/>
    <property type="match status" value="1"/>
</dbReference>
<dbReference type="SMART" id="SM00028">
    <property type="entry name" value="TPR"/>
    <property type="match status" value="4"/>
</dbReference>
<dbReference type="InterPro" id="IPR019734">
    <property type="entry name" value="TPR_rpt"/>
</dbReference>
<accession>W5W777</accession>
<dbReference type="RefSeq" id="WP_025354333.1">
    <property type="nucleotide sequence ID" value="NZ_CP007155.1"/>
</dbReference>
<keyword evidence="2" id="KW-1185">Reference proteome</keyword>
<gene>
    <name evidence="1" type="ORF">KALB_689</name>
</gene>
<dbReference type="Pfam" id="PF13424">
    <property type="entry name" value="TPR_12"/>
    <property type="match status" value="1"/>
</dbReference>
<dbReference type="Gene3D" id="3.40.50.300">
    <property type="entry name" value="P-loop containing nucleotide triphosphate hydrolases"/>
    <property type="match status" value="1"/>
</dbReference>
<dbReference type="AlphaFoldDB" id="W5W777"/>
<dbReference type="SUPFAM" id="SSF52540">
    <property type="entry name" value="P-loop containing nucleoside triphosphate hydrolases"/>
    <property type="match status" value="1"/>
</dbReference>
<dbReference type="InterPro" id="IPR042197">
    <property type="entry name" value="Apaf_helical"/>
</dbReference>
<dbReference type="SUPFAM" id="SSF48452">
    <property type="entry name" value="TPR-like"/>
    <property type="match status" value="2"/>
</dbReference>
<dbReference type="Proteomes" id="UP000019225">
    <property type="component" value="Chromosome"/>
</dbReference>
<evidence type="ECO:0000313" key="1">
    <source>
        <dbReference type="EMBL" id="AHH94064.1"/>
    </source>
</evidence>
<dbReference type="Gene3D" id="1.10.8.430">
    <property type="entry name" value="Helical domain of apoptotic protease-activating factors"/>
    <property type="match status" value="1"/>
</dbReference>
<dbReference type="PRINTS" id="PR00364">
    <property type="entry name" value="DISEASERSIST"/>
</dbReference>
<dbReference type="PANTHER" id="PTHR47691">
    <property type="entry name" value="REGULATOR-RELATED"/>
    <property type="match status" value="1"/>
</dbReference>
<dbReference type="KEGG" id="kal:KALB_689"/>